<proteinExistence type="predicted"/>
<keyword evidence="3" id="KW-1185">Reference proteome</keyword>
<sequence length="197" mass="20223">MLIAALSHLAGGGSNPGVLGVVLSLAFAFLASAALAGRRLSTLRLSIAVGLSQFVFHVLFSLGAALPRVSASPAGAGSPSMLGMVMSGGRRTTLPTLTGGSPIDTMAGMSDASMWAGHALAAVVTIALLLHGGRSFTTLVRLARERLRLVVAVVLDLPEAAAERRHVVMRVLADRRGVRPTSILLTARPHRGPPVAA</sequence>
<dbReference type="Proteomes" id="UP001501295">
    <property type="component" value="Unassembled WGS sequence"/>
</dbReference>
<comment type="caution">
    <text evidence="2">The sequence shown here is derived from an EMBL/GenBank/DDBJ whole genome shotgun (WGS) entry which is preliminary data.</text>
</comment>
<evidence type="ECO:0000313" key="3">
    <source>
        <dbReference type="Proteomes" id="UP001501295"/>
    </source>
</evidence>
<name>A0ABP8W1Q8_9MICO</name>
<feature type="transmembrane region" description="Helical" evidence="1">
    <location>
        <begin position="17"/>
        <end position="36"/>
    </location>
</feature>
<keyword evidence="1" id="KW-0812">Transmembrane</keyword>
<gene>
    <name evidence="2" type="ORF">GCM10025780_24900</name>
</gene>
<protein>
    <submittedName>
        <fullName evidence="2">Uncharacterized protein</fullName>
    </submittedName>
</protein>
<evidence type="ECO:0000313" key="2">
    <source>
        <dbReference type="EMBL" id="GAA4678941.1"/>
    </source>
</evidence>
<feature type="transmembrane region" description="Helical" evidence="1">
    <location>
        <begin position="43"/>
        <end position="66"/>
    </location>
</feature>
<keyword evidence="1" id="KW-0472">Membrane</keyword>
<reference evidence="3" key="1">
    <citation type="journal article" date="2019" name="Int. J. Syst. Evol. Microbiol.">
        <title>The Global Catalogue of Microorganisms (GCM) 10K type strain sequencing project: providing services to taxonomists for standard genome sequencing and annotation.</title>
        <authorList>
            <consortium name="The Broad Institute Genomics Platform"/>
            <consortium name="The Broad Institute Genome Sequencing Center for Infectious Disease"/>
            <person name="Wu L."/>
            <person name="Ma J."/>
        </authorList>
    </citation>
    <scope>NUCLEOTIDE SEQUENCE [LARGE SCALE GENOMIC DNA]</scope>
    <source>
        <strain evidence="3">JCM 18956</strain>
    </source>
</reference>
<dbReference type="EMBL" id="BAABLM010000005">
    <property type="protein sequence ID" value="GAA4678941.1"/>
    <property type="molecule type" value="Genomic_DNA"/>
</dbReference>
<evidence type="ECO:0000256" key="1">
    <source>
        <dbReference type="SAM" id="Phobius"/>
    </source>
</evidence>
<organism evidence="2 3">
    <name type="scientific">Frondihabitans cladoniiphilus</name>
    <dbReference type="NCBI Taxonomy" id="715785"/>
    <lineage>
        <taxon>Bacteria</taxon>
        <taxon>Bacillati</taxon>
        <taxon>Actinomycetota</taxon>
        <taxon>Actinomycetes</taxon>
        <taxon>Micrococcales</taxon>
        <taxon>Microbacteriaceae</taxon>
        <taxon>Frondihabitans</taxon>
    </lineage>
</organism>
<keyword evidence="1" id="KW-1133">Transmembrane helix</keyword>
<feature type="transmembrane region" description="Helical" evidence="1">
    <location>
        <begin position="112"/>
        <end position="131"/>
    </location>
</feature>
<accession>A0ABP8W1Q8</accession>